<dbReference type="FunFam" id="3.80.10.10:FF:000095">
    <property type="entry name" value="LRR receptor-like serine/threonine-protein kinase GSO1"/>
    <property type="match status" value="1"/>
</dbReference>
<keyword evidence="4" id="KW-0433">Leucine-rich repeat</keyword>
<keyword evidence="6" id="KW-0732">Signal</keyword>
<accession>A0A9D3ZND5</accession>
<feature type="transmembrane region" description="Helical" evidence="12">
    <location>
        <begin position="825"/>
        <end position="849"/>
    </location>
</feature>
<organism evidence="13 14">
    <name type="scientific">Gossypium stocksii</name>
    <dbReference type="NCBI Taxonomy" id="47602"/>
    <lineage>
        <taxon>Eukaryota</taxon>
        <taxon>Viridiplantae</taxon>
        <taxon>Streptophyta</taxon>
        <taxon>Embryophyta</taxon>
        <taxon>Tracheophyta</taxon>
        <taxon>Spermatophyta</taxon>
        <taxon>Magnoliopsida</taxon>
        <taxon>eudicotyledons</taxon>
        <taxon>Gunneridae</taxon>
        <taxon>Pentapetalae</taxon>
        <taxon>rosids</taxon>
        <taxon>malvids</taxon>
        <taxon>Malvales</taxon>
        <taxon>Malvaceae</taxon>
        <taxon>Malvoideae</taxon>
        <taxon>Gossypium</taxon>
    </lineage>
</organism>
<dbReference type="Gene3D" id="3.80.10.10">
    <property type="entry name" value="Ribonuclease Inhibitor"/>
    <property type="match status" value="2"/>
</dbReference>
<keyword evidence="5 12" id="KW-0812">Transmembrane</keyword>
<dbReference type="SMART" id="SM00369">
    <property type="entry name" value="LRR_TYP"/>
    <property type="match status" value="11"/>
</dbReference>
<evidence type="ECO:0000256" key="6">
    <source>
        <dbReference type="ARBA" id="ARBA00022729"/>
    </source>
</evidence>
<evidence type="ECO:0000256" key="9">
    <source>
        <dbReference type="ARBA" id="ARBA00023136"/>
    </source>
</evidence>
<dbReference type="InterPro" id="IPR001611">
    <property type="entry name" value="Leu-rich_rpt"/>
</dbReference>
<evidence type="ECO:0000256" key="7">
    <source>
        <dbReference type="ARBA" id="ARBA00022737"/>
    </source>
</evidence>
<dbReference type="Pfam" id="PF13855">
    <property type="entry name" value="LRR_8"/>
    <property type="match status" value="2"/>
</dbReference>
<evidence type="ECO:0000256" key="11">
    <source>
        <dbReference type="ARBA" id="ARBA00023180"/>
    </source>
</evidence>
<keyword evidence="7" id="KW-0677">Repeat</keyword>
<evidence type="ECO:0000256" key="4">
    <source>
        <dbReference type="ARBA" id="ARBA00022614"/>
    </source>
</evidence>
<keyword evidence="3" id="KW-1003">Cell membrane</keyword>
<evidence type="ECO:0000256" key="8">
    <source>
        <dbReference type="ARBA" id="ARBA00022989"/>
    </source>
</evidence>
<sequence length="954" mass="105964">MQQQVLLENTSSLFHFHGLQRFNLADNGFDGIISSKLFSQLVSLTHLNLSYNGFFDDIESYLRFDGQGFDILVRNWTKLRNLVLDIVDMSDVALTSFLNLSSSLEHLSLNWCQLYGEFRTQAFQLSNLKVLDLSGNENLAGYLPNTNWRSGIELLDLSEYGFRGSIPASFGNLTQIISIGLEGNSLERQILDVFGNLRKLTSLSFSSCNLSALLLITIFNLTKITHLDLSYNHLEGLFPNHVSELQFLEELWLSYNSISGGVPSWLFTLPSLLQLDLSCNKLVGSIDRIQKPSPIQEVYLSYDHIGGLISCSIFDLVNLTSLDLSSNNLVGPTSDSIFDLVNLTSLDLSSNNLSGVIKSDTLSKLTSLEFLDVSDNSLLSLSISGNDVNYSFPQLTTVIFSGCSVRQISKWEAEGWEGLISLDLSHNSLTALEQFLRNNLGYLNLRSNLLQGPILSTCLNPQIPISKVLSMIIISKNKLTGNILSSICNLSSLDVLDLSKNSLSGTISDCLGNLWSIQFLNLQMNNFYGKIPDSFMNNSKLSHLLLNDNQLEGLVPPSLANSISLELLNLGKKNKLTDRFPYWLASLPKLQILILRFNRFHGSLPHSIASFNFSTLRIIDLFGNEFTGALPTKLFQNLRAMKGKPKKWFYSKTFKNMMIYGSGIYEIPVNVTTKRLELELTKAVAIFVSMDLLNNQFCGKIPEEVRQLVYLQMLNFSHNNFIGPIPASFGNLVALESLDLSSNKLGGRIPSKMTKLTFLEVLNLSENNLVGPIPHGNQFNTFNNDSYSGNLGLCGLPLSKQCVSHGGDDLPSPLVVEHEGSEILFFWQVVMIGYGSGVVLGLSMGYIVFTTEDHVCANSSGSKSDIGRETKVCTRLDLPPDMDDLKNVSMEEDFALMDGHVITEMVDGVPSITFSNRVHEYIERGVDKVPGFIEEYYSDGPLRAIGQTVTTVFQ</sequence>
<dbReference type="SMART" id="SM00365">
    <property type="entry name" value="LRR_SD22"/>
    <property type="match status" value="7"/>
</dbReference>
<dbReference type="SUPFAM" id="SSF52058">
    <property type="entry name" value="L domain-like"/>
    <property type="match status" value="3"/>
</dbReference>
<dbReference type="OrthoDB" id="442066at2759"/>
<dbReference type="FunFam" id="3.80.10.10:FF:000213">
    <property type="entry name" value="Tyrosine-sulfated glycopeptide receptor 1"/>
    <property type="match status" value="1"/>
</dbReference>
<keyword evidence="11" id="KW-0325">Glycoprotein</keyword>
<evidence type="ECO:0000256" key="1">
    <source>
        <dbReference type="ARBA" id="ARBA00004251"/>
    </source>
</evidence>
<dbReference type="InterPro" id="IPR032675">
    <property type="entry name" value="LRR_dom_sf"/>
</dbReference>
<dbReference type="InterPro" id="IPR046956">
    <property type="entry name" value="RLP23-like"/>
</dbReference>
<proteinExistence type="inferred from homology"/>
<dbReference type="Proteomes" id="UP000828251">
    <property type="component" value="Unassembled WGS sequence"/>
</dbReference>
<dbReference type="PANTHER" id="PTHR48061">
    <property type="entry name" value="LEUCINE-RICH REPEAT RECEPTOR PROTEIN KINASE EMS1-LIKE-RELATED"/>
    <property type="match status" value="1"/>
</dbReference>
<gene>
    <name evidence="13" type="ORF">J1N35_033466</name>
</gene>
<evidence type="ECO:0000313" key="13">
    <source>
        <dbReference type="EMBL" id="KAH1055401.1"/>
    </source>
</evidence>
<reference evidence="13 14" key="1">
    <citation type="journal article" date="2021" name="Plant Biotechnol. J.">
        <title>Multi-omics assisted identification of the key and species-specific regulatory components of drought-tolerant mechanisms in Gossypium stocksii.</title>
        <authorList>
            <person name="Yu D."/>
            <person name="Ke L."/>
            <person name="Zhang D."/>
            <person name="Wu Y."/>
            <person name="Sun Y."/>
            <person name="Mei J."/>
            <person name="Sun J."/>
            <person name="Sun Y."/>
        </authorList>
    </citation>
    <scope>NUCLEOTIDE SEQUENCE [LARGE SCALE GENOMIC DNA]</scope>
    <source>
        <strain evidence="14">cv. E1</strain>
        <tissue evidence="13">Leaf</tissue>
    </source>
</reference>
<keyword evidence="8 12" id="KW-1133">Transmembrane helix</keyword>
<evidence type="ECO:0000256" key="10">
    <source>
        <dbReference type="ARBA" id="ARBA00023170"/>
    </source>
</evidence>
<dbReference type="AlphaFoldDB" id="A0A9D3ZND5"/>
<name>A0A9D3ZND5_9ROSI</name>
<evidence type="ECO:0000256" key="2">
    <source>
        <dbReference type="ARBA" id="ARBA00009592"/>
    </source>
</evidence>
<evidence type="ECO:0000256" key="12">
    <source>
        <dbReference type="SAM" id="Phobius"/>
    </source>
</evidence>
<evidence type="ECO:0000256" key="3">
    <source>
        <dbReference type="ARBA" id="ARBA00022475"/>
    </source>
</evidence>
<comment type="caution">
    <text evidence="13">The sequence shown here is derived from an EMBL/GenBank/DDBJ whole genome shotgun (WGS) entry which is preliminary data.</text>
</comment>
<dbReference type="EMBL" id="JAIQCV010000010">
    <property type="protein sequence ID" value="KAH1055401.1"/>
    <property type="molecule type" value="Genomic_DNA"/>
</dbReference>
<evidence type="ECO:0000313" key="14">
    <source>
        <dbReference type="Proteomes" id="UP000828251"/>
    </source>
</evidence>
<keyword evidence="14" id="KW-1185">Reference proteome</keyword>
<keyword evidence="9 12" id="KW-0472">Membrane</keyword>
<protein>
    <submittedName>
        <fullName evidence="13">Uncharacterized protein</fullName>
    </submittedName>
</protein>
<dbReference type="PANTHER" id="PTHR48061:SF46">
    <property type="entry name" value="LEUCINE-RICH REPEAT-CONTAINING N-TERMINAL PLANT-TYPE DOMAIN-CONTAINING PROTEIN"/>
    <property type="match status" value="1"/>
</dbReference>
<dbReference type="GO" id="GO:0005886">
    <property type="term" value="C:plasma membrane"/>
    <property type="evidence" value="ECO:0007669"/>
    <property type="project" value="UniProtKB-SubCell"/>
</dbReference>
<dbReference type="PRINTS" id="PR00019">
    <property type="entry name" value="LEURICHRPT"/>
</dbReference>
<keyword evidence="10" id="KW-0675">Receptor</keyword>
<dbReference type="Pfam" id="PF00560">
    <property type="entry name" value="LRR_1"/>
    <property type="match status" value="6"/>
</dbReference>
<comment type="similarity">
    <text evidence="2">Belongs to the RLP family.</text>
</comment>
<dbReference type="PROSITE" id="PS51450">
    <property type="entry name" value="LRR"/>
    <property type="match status" value="1"/>
</dbReference>
<comment type="subcellular location">
    <subcellularLocation>
        <location evidence="1">Cell membrane</location>
        <topology evidence="1">Single-pass type I membrane protein</topology>
    </subcellularLocation>
</comment>
<dbReference type="InterPro" id="IPR003591">
    <property type="entry name" value="Leu-rich_rpt_typical-subtyp"/>
</dbReference>
<evidence type="ECO:0000256" key="5">
    <source>
        <dbReference type="ARBA" id="ARBA00022692"/>
    </source>
</evidence>
<dbReference type="FunFam" id="3.80.10.10:FF:000041">
    <property type="entry name" value="LRR receptor-like serine/threonine-protein kinase ERECTA"/>
    <property type="match status" value="1"/>
</dbReference>